<gene>
    <name evidence="1" type="ORF">LOK49_LG02G00161</name>
</gene>
<dbReference type="EMBL" id="CM045760">
    <property type="protein sequence ID" value="KAI8025273.1"/>
    <property type="molecule type" value="Genomic_DNA"/>
</dbReference>
<evidence type="ECO:0000313" key="1">
    <source>
        <dbReference type="EMBL" id="KAI8025273.1"/>
    </source>
</evidence>
<name>A0ACC0IJN0_9ERIC</name>
<protein>
    <submittedName>
        <fullName evidence="1">F-box protein CPR1</fullName>
    </submittedName>
</protein>
<keyword evidence="2" id="KW-1185">Reference proteome</keyword>
<accession>A0ACC0IJN0</accession>
<comment type="caution">
    <text evidence="1">The sequence shown here is derived from an EMBL/GenBank/DDBJ whole genome shotgun (WGS) entry which is preliminary data.</text>
</comment>
<sequence>MREPSTLVESKSKRRIALMEFPNLPRDVLFDILSRLPIKTLIKFRLVSKHCLSLIQHPHFITLHQTRSISKPTSEDNHIFIYYESIDYTKQFYSVCSSRDSDSLIEHKRFEFPFKSFNGYVRIVGSSNGLVCLFDTNYFSCFGNLFLWNPIVGKFKKLPDSHLSCRFRDTFSHMVVGFVFVYEINEFKVVEILYDSDREAVPDVLVYSLEANSWRKVEAIAPCYMPNCWCSNVCVNGSVHWLALKRPGIGFLYDSIMSFDMSNEVFREIGLPDNRNGNFDRVDLCVSASGDSLSLFYHFNDRWEVWLMKDYGVVGFWMKQFDIAEPQVSVPLNFMSGGYVLLVMKSGKLALHDPENQQMKDVEICGLPSSFRVVTYASSLVLLNGREKFLGVKNFV</sequence>
<evidence type="ECO:0000313" key="2">
    <source>
        <dbReference type="Proteomes" id="UP001060215"/>
    </source>
</evidence>
<reference evidence="1 2" key="1">
    <citation type="journal article" date="2022" name="Plant J.">
        <title>Chromosome-level genome of Camellia lanceoleosa provides a valuable resource for understanding genome evolution and self-incompatibility.</title>
        <authorList>
            <person name="Gong W."/>
            <person name="Xiao S."/>
            <person name="Wang L."/>
            <person name="Liao Z."/>
            <person name="Chang Y."/>
            <person name="Mo W."/>
            <person name="Hu G."/>
            <person name="Li W."/>
            <person name="Zhao G."/>
            <person name="Zhu H."/>
            <person name="Hu X."/>
            <person name="Ji K."/>
            <person name="Xiang X."/>
            <person name="Song Q."/>
            <person name="Yuan D."/>
            <person name="Jin S."/>
            <person name="Zhang L."/>
        </authorList>
    </citation>
    <scope>NUCLEOTIDE SEQUENCE [LARGE SCALE GENOMIC DNA]</scope>
    <source>
        <strain evidence="1">SQ_2022a</strain>
    </source>
</reference>
<dbReference type="Proteomes" id="UP001060215">
    <property type="component" value="Chromosome 3"/>
</dbReference>
<proteinExistence type="predicted"/>
<organism evidence="1 2">
    <name type="scientific">Camellia lanceoleosa</name>
    <dbReference type="NCBI Taxonomy" id="1840588"/>
    <lineage>
        <taxon>Eukaryota</taxon>
        <taxon>Viridiplantae</taxon>
        <taxon>Streptophyta</taxon>
        <taxon>Embryophyta</taxon>
        <taxon>Tracheophyta</taxon>
        <taxon>Spermatophyta</taxon>
        <taxon>Magnoliopsida</taxon>
        <taxon>eudicotyledons</taxon>
        <taxon>Gunneridae</taxon>
        <taxon>Pentapetalae</taxon>
        <taxon>asterids</taxon>
        <taxon>Ericales</taxon>
        <taxon>Theaceae</taxon>
        <taxon>Camellia</taxon>
    </lineage>
</organism>